<reference evidence="1" key="1">
    <citation type="submission" date="2019-08" db="EMBL/GenBank/DDBJ databases">
        <title>The genome of the North American firefly Photinus pyralis.</title>
        <authorList>
            <consortium name="Photinus pyralis genome working group"/>
            <person name="Fallon T.R."/>
            <person name="Sander Lower S.E."/>
            <person name="Weng J.-K."/>
        </authorList>
    </citation>
    <scope>NUCLEOTIDE SEQUENCE</scope>
    <source>
        <strain evidence="1">TRF0915ILg1</strain>
        <tissue evidence="1">Whole body</tissue>
    </source>
</reference>
<comment type="caution">
    <text evidence="1">The sequence shown here is derived from an EMBL/GenBank/DDBJ whole genome shotgun (WGS) entry which is preliminary data.</text>
</comment>
<name>A0A8K0GG85_IGNLU</name>
<dbReference type="OrthoDB" id="6747531at2759"/>
<gene>
    <name evidence="1" type="ORF">ILUMI_08109</name>
</gene>
<evidence type="ECO:0000313" key="1">
    <source>
        <dbReference type="EMBL" id="KAF2898066.1"/>
    </source>
</evidence>
<dbReference type="EMBL" id="VTPC01003754">
    <property type="protein sequence ID" value="KAF2898066.1"/>
    <property type="molecule type" value="Genomic_DNA"/>
</dbReference>
<dbReference type="Proteomes" id="UP000801492">
    <property type="component" value="Unassembled WGS sequence"/>
</dbReference>
<organism evidence="1 2">
    <name type="scientific">Ignelater luminosus</name>
    <name type="common">Cucubano</name>
    <name type="synonym">Pyrophorus luminosus</name>
    <dbReference type="NCBI Taxonomy" id="2038154"/>
    <lineage>
        <taxon>Eukaryota</taxon>
        <taxon>Metazoa</taxon>
        <taxon>Ecdysozoa</taxon>
        <taxon>Arthropoda</taxon>
        <taxon>Hexapoda</taxon>
        <taxon>Insecta</taxon>
        <taxon>Pterygota</taxon>
        <taxon>Neoptera</taxon>
        <taxon>Endopterygota</taxon>
        <taxon>Coleoptera</taxon>
        <taxon>Polyphaga</taxon>
        <taxon>Elateriformia</taxon>
        <taxon>Elateroidea</taxon>
        <taxon>Elateridae</taxon>
        <taxon>Agrypninae</taxon>
        <taxon>Pyrophorini</taxon>
        <taxon>Ignelater</taxon>
    </lineage>
</organism>
<sequence length="108" mass="12340">MMLVILLICQMKCPHEFFLQKRPFLEDPRRITKISKVVRFIVALHFYAQGSYQKFVATDSRCSISQSAVSKCITSVTNAIVNNFSGRVIKFPSTLNETTEVKNGFFQV</sequence>
<keyword evidence="2" id="KW-1185">Reference proteome</keyword>
<proteinExistence type="predicted"/>
<protein>
    <recommendedName>
        <fullName evidence="3">Nuclease HARBI1</fullName>
    </recommendedName>
</protein>
<evidence type="ECO:0008006" key="3">
    <source>
        <dbReference type="Google" id="ProtNLM"/>
    </source>
</evidence>
<dbReference type="AlphaFoldDB" id="A0A8K0GG85"/>
<accession>A0A8K0GG85</accession>
<evidence type="ECO:0000313" key="2">
    <source>
        <dbReference type="Proteomes" id="UP000801492"/>
    </source>
</evidence>